<proteinExistence type="predicted"/>
<dbReference type="EMBL" id="FNCI01000006">
    <property type="protein sequence ID" value="SDG21876.1"/>
    <property type="molecule type" value="Genomic_DNA"/>
</dbReference>
<sequence>MLIVLNRTRETLCCLRADVCTARERAHREEQRAKEVVGNARRVAESNAAWHHRMADELQHAHDAIVTASQEFGLDMVLGDTSHDADQVNA</sequence>
<protein>
    <submittedName>
        <fullName evidence="1">Uncharacterized protein</fullName>
    </submittedName>
</protein>
<gene>
    <name evidence="1" type="ORF">SAMN05216571_106141</name>
</gene>
<evidence type="ECO:0000313" key="1">
    <source>
        <dbReference type="EMBL" id="SDG21876.1"/>
    </source>
</evidence>
<reference evidence="1 2" key="1">
    <citation type="submission" date="2016-10" db="EMBL/GenBank/DDBJ databases">
        <authorList>
            <person name="de Groot N.N."/>
        </authorList>
    </citation>
    <scope>NUCLEOTIDE SEQUENCE [LARGE SCALE GENOMIC DNA]</scope>
    <source>
        <strain evidence="1 2">BH539</strain>
    </source>
</reference>
<accession>A0A1G7SFN8</accession>
<organism evidence="1 2">
    <name type="scientific">Onishia taeanensis</name>
    <dbReference type="NCBI Taxonomy" id="284577"/>
    <lineage>
        <taxon>Bacteria</taxon>
        <taxon>Pseudomonadati</taxon>
        <taxon>Pseudomonadota</taxon>
        <taxon>Gammaproteobacteria</taxon>
        <taxon>Oceanospirillales</taxon>
        <taxon>Halomonadaceae</taxon>
        <taxon>Onishia</taxon>
    </lineage>
</organism>
<name>A0A1G7SFN8_9GAMM</name>
<dbReference type="RefSeq" id="WP_092525703.1">
    <property type="nucleotide sequence ID" value="NZ_FNCI01000006.1"/>
</dbReference>
<dbReference type="STRING" id="284577.SAMN05216571_106141"/>
<dbReference type="Proteomes" id="UP000198641">
    <property type="component" value="Unassembled WGS sequence"/>
</dbReference>
<evidence type="ECO:0000313" key="2">
    <source>
        <dbReference type="Proteomes" id="UP000198641"/>
    </source>
</evidence>
<keyword evidence="2" id="KW-1185">Reference proteome</keyword>
<dbReference type="AlphaFoldDB" id="A0A1G7SFN8"/>